<dbReference type="AlphaFoldDB" id="A0A6G1GK37"/>
<organism evidence="1 2">
    <name type="scientific">Aulographum hederae CBS 113979</name>
    <dbReference type="NCBI Taxonomy" id="1176131"/>
    <lineage>
        <taxon>Eukaryota</taxon>
        <taxon>Fungi</taxon>
        <taxon>Dikarya</taxon>
        <taxon>Ascomycota</taxon>
        <taxon>Pezizomycotina</taxon>
        <taxon>Dothideomycetes</taxon>
        <taxon>Pleosporomycetidae</taxon>
        <taxon>Aulographales</taxon>
        <taxon>Aulographaceae</taxon>
    </lineage>
</organism>
<gene>
    <name evidence="1" type="ORF">K402DRAFT_239303</name>
</gene>
<reference evidence="1" key="1">
    <citation type="journal article" date="2020" name="Stud. Mycol.">
        <title>101 Dothideomycetes genomes: a test case for predicting lifestyles and emergence of pathogens.</title>
        <authorList>
            <person name="Haridas S."/>
            <person name="Albert R."/>
            <person name="Binder M."/>
            <person name="Bloem J."/>
            <person name="Labutti K."/>
            <person name="Salamov A."/>
            <person name="Andreopoulos B."/>
            <person name="Baker S."/>
            <person name="Barry K."/>
            <person name="Bills G."/>
            <person name="Bluhm B."/>
            <person name="Cannon C."/>
            <person name="Castanera R."/>
            <person name="Culley D."/>
            <person name="Daum C."/>
            <person name="Ezra D."/>
            <person name="Gonzalez J."/>
            <person name="Henrissat B."/>
            <person name="Kuo A."/>
            <person name="Liang C."/>
            <person name="Lipzen A."/>
            <person name="Lutzoni F."/>
            <person name="Magnuson J."/>
            <person name="Mondo S."/>
            <person name="Nolan M."/>
            <person name="Ohm R."/>
            <person name="Pangilinan J."/>
            <person name="Park H.-J."/>
            <person name="Ramirez L."/>
            <person name="Alfaro M."/>
            <person name="Sun H."/>
            <person name="Tritt A."/>
            <person name="Yoshinaga Y."/>
            <person name="Zwiers L.-H."/>
            <person name="Turgeon B."/>
            <person name="Goodwin S."/>
            <person name="Spatafora J."/>
            <person name="Crous P."/>
            <person name="Grigoriev I."/>
        </authorList>
    </citation>
    <scope>NUCLEOTIDE SEQUENCE</scope>
    <source>
        <strain evidence="1">CBS 113979</strain>
    </source>
</reference>
<evidence type="ECO:0000313" key="1">
    <source>
        <dbReference type="EMBL" id="KAF1981313.1"/>
    </source>
</evidence>
<accession>A0A6G1GK37</accession>
<keyword evidence="2" id="KW-1185">Reference proteome</keyword>
<sequence length="152" mass="17321">MMLFQHTFIICSCCSRFACPNNKSILGAHRNIFSVRGGGWRVPGIFTCVVRYLDGLGVLMLRPFSVSMGTGGFSDCRFNRIIPAVFAVRVRRIMMMSFFRAYSARACAVVGKIRWQRWARTSVFAKKSRSILHGWQLLCCQSTCWSQQVCMI</sequence>
<proteinExistence type="predicted"/>
<name>A0A6G1GK37_9PEZI</name>
<protein>
    <submittedName>
        <fullName evidence="1">Uncharacterized protein</fullName>
    </submittedName>
</protein>
<dbReference type="EMBL" id="ML977202">
    <property type="protein sequence ID" value="KAF1981313.1"/>
    <property type="molecule type" value="Genomic_DNA"/>
</dbReference>
<evidence type="ECO:0000313" key="2">
    <source>
        <dbReference type="Proteomes" id="UP000800041"/>
    </source>
</evidence>
<dbReference type="Proteomes" id="UP000800041">
    <property type="component" value="Unassembled WGS sequence"/>
</dbReference>